<dbReference type="AlphaFoldDB" id="A0A1C7I696"/>
<evidence type="ECO:0000256" key="1">
    <source>
        <dbReference type="ARBA" id="ARBA00004651"/>
    </source>
</evidence>
<feature type="transmembrane region" description="Helical" evidence="6">
    <location>
        <begin position="21"/>
        <end position="40"/>
    </location>
</feature>
<sequence>MKLSGLFAKLRKNNKKEYLQFQFCMTLSILLITSYLVMYGSDLVQKTLPNGGDSRKIADMIFVLAAAGCVMFSIYTASQFLRYKSRETGIFLALGAGKSKLARALFTEIGKMMALCSAAGVMLGILLASIIGILFEKVASSGNNNHFSISVMGVAGGIIYCLLLILCVAFMCVRFMKRSNVMDIINEQRKQEPLKKSVSFFYLVSGIVMILVGLLIGYFLPIITVKVSGHWLGGWTNLFYILAAVGLYRILVYSIASHRKGKNPQKYYDNMISYGMLKFQGGSVVRNMLVISLLLMGVLLGIFYLPLQGGNDFEDAEDDISYRYPVDVDELSEEDVFSMADKYQISVKDYREAEFVQVLGDGVRRDDMDENNNLIEQYEEKYFYYECISASLFTDMTGKETEVTEGHYRVIQREGARENIFYKFDDLTRLYLSNEEDYISMEYDGLELYHSLVTDTGYDSKTRYIISDADYEKVKTGVKDDKIIRQVLFNIEDSDQSYAYCEALYEQFCSRASESMNYIAAYNGYQAKILGEDYGYNMQGIYDGKRPALGSDWLYSPTVLPLERENAAMRRAIFLLLFVYIAIICLASESIILYTRSQNVALKNSQIFKDLEKLGANKKYLRRLLKSQISKCFVLPTVMGCLLMFIYEILIMWQNDGIMTAGEVGIAGVMVIVIAVIGIYQFILYKISMKNAAGVLDISR</sequence>
<evidence type="ECO:0000259" key="7">
    <source>
        <dbReference type="Pfam" id="PF02687"/>
    </source>
</evidence>
<dbReference type="STRING" id="1796616.A4V09_01390"/>
<evidence type="ECO:0000256" key="5">
    <source>
        <dbReference type="ARBA" id="ARBA00023136"/>
    </source>
</evidence>
<feature type="transmembrane region" description="Helical" evidence="6">
    <location>
        <begin position="60"/>
        <end position="77"/>
    </location>
</feature>
<keyword evidence="2" id="KW-1003">Cell membrane</keyword>
<feature type="transmembrane region" description="Helical" evidence="6">
    <location>
        <begin position="632"/>
        <end position="653"/>
    </location>
</feature>
<accession>A0A1C7I696</accession>
<dbReference type="PANTHER" id="PTHR46795">
    <property type="entry name" value="ABC TRANSPORTER PERMEASE-RELATED-RELATED"/>
    <property type="match status" value="1"/>
</dbReference>
<organism evidence="8 9">
    <name type="scientific">Blautia pseudococcoides</name>
    <dbReference type="NCBI Taxonomy" id="1796616"/>
    <lineage>
        <taxon>Bacteria</taxon>
        <taxon>Bacillati</taxon>
        <taxon>Bacillota</taxon>
        <taxon>Clostridia</taxon>
        <taxon>Lachnospirales</taxon>
        <taxon>Lachnospiraceae</taxon>
        <taxon>Blautia</taxon>
    </lineage>
</organism>
<feature type="transmembrane region" description="Helical" evidence="6">
    <location>
        <begin position="112"/>
        <end position="135"/>
    </location>
</feature>
<dbReference type="EMBL" id="CP015405">
    <property type="protein sequence ID" value="ANU74528.1"/>
    <property type="molecule type" value="Genomic_DNA"/>
</dbReference>
<keyword evidence="9" id="KW-1185">Reference proteome</keyword>
<dbReference type="KEGG" id="byl:A4V09_01390"/>
<proteinExistence type="predicted"/>
<dbReference type="PANTHER" id="PTHR46795:SF3">
    <property type="entry name" value="ABC TRANSPORTER PERMEASE"/>
    <property type="match status" value="1"/>
</dbReference>
<feature type="transmembrane region" description="Helical" evidence="6">
    <location>
        <begin position="572"/>
        <end position="594"/>
    </location>
</feature>
<dbReference type="GO" id="GO:0005886">
    <property type="term" value="C:plasma membrane"/>
    <property type="evidence" value="ECO:0007669"/>
    <property type="project" value="UniProtKB-SubCell"/>
</dbReference>
<evidence type="ECO:0000313" key="8">
    <source>
        <dbReference type="EMBL" id="ANU74528.1"/>
    </source>
</evidence>
<keyword evidence="4 6" id="KW-1133">Transmembrane helix</keyword>
<dbReference type="OrthoDB" id="1838031at2"/>
<name>A0A1C7I696_9FIRM</name>
<reference evidence="8" key="1">
    <citation type="submission" date="2017-04" db="EMBL/GenBank/DDBJ databases">
        <title>Complete Genome Sequences of Twelve Strains of a Stable Defined Moderately Diverse Mouse Microbiota 2 (sDMDMm2).</title>
        <authorList>
            <person name="Uchimura Y."/>
            <person name="Wyss M."/>
            <person name="Brugiroux S."/>
            <person name="Limenitakis J.P."/>
            <person name="Stecher B."/>
            <person name="McCoy K.D."/>
            <person name="Macpherson A.J."/>
        </authorList>
    </citation>
    <scope>NUCLEOTIDE SEQUENCE</scope>
    <source>
        <strain evidence="8">YL58</strain>
    </source>
</reference>
<feature type="transmembrane region" description="Helical" evidence="6">
    <location>
        <begin position="238"/>
        <end position="256"/>
    </location>
</feature>
<dbReference type="Proteomes" id="UP000092574">
    <property type="component" value="Chromosome"/>
</dbReference>
<evidence type="ECO:0000256" key="2">
    <source>
        <dbReference type="ARBA" id="ARBA00022475"/>
    </source>
</evidence>
<feature type="domain" description="ABC3 transporter permease C-terminal" evidence="7">
    <location>
        <begin position="61"/>
        <end position="180"/>
    </location>
</feature>
<keyword evidence="3 6" id="KW-0812">Transmembrane</keyword>
<feature type="transmembrane region" description="Helical" evidence="6">
    <location>
        <begin position="284"/>
        <end position="305"/>
    </location>
</feature>
<dbReference type="Pfam" id="PF02687">
    <property type="entry name" value="FtsX"/>
    <property type="match status" value="1"/>
</dbReference>
<feature type="transmembrane region" description="Helical" evidence="6">
    <location>
        <begin position="197"/>
        <end position="218"/>
    </location>
</feature>
<evidence type="ECO:0000256" key="3">
    <source>
        <dbReference type="ARBA" id="ARBA00022692"/>
    </source>
</evidence>
<feature type="transmembrane region" description="Helical" evidence="6">
    <location>
        <begin position="147"/>
        <end position="176"/>
    </location>
</feature>
<dbReference type="InterPro" id="IPR052536">
    <property type="entry name" value="ABC-4_Integral_Memb_Prot"/>
</dbReference>
<feature type="transmembrane region" description="Helical" evidence="6">
    <location>
        <begin position="665"/>
        <end position="685"/>
    </location>
</feature>
<evidence type="ECO:0000313" key="9">
    <source>
        <dbReference type="Proteomes" id="UP000092574"/>
    </source>
</evidence>
<evidence type="ECO:0000256" key="6">
    <source>
        <dbReference type="SAM" id="Phobius"/>
    </source>
</evidence>
<gene>
    <name evidence="8" type="ORF">A4V09_01390</name>
</gene>
<dbReference type="InterPro" id="IPR003838">
    <property type="entry name" value="ABC3_permease_C"/>
</dbReference>
<comment type="subcellular location">
    <subcellularLocation>
        <location evidence="1">Cell membrane</location>
        <topology evidence="1">Multi-pass membrane protein</topology>
    </subcellularLocation>
</comment>
<protein>
    <submittedName>
        <fullName evidence="8">ABC transporter permease</fullName>
    </submittedName>
</protein>
<dbReference type="RefSeq" id="WP_065540759.1">
    <property type="nucleotide sequence ID" value="NZ_CP015405.2"/>
</dbReference>
<keyword evidence="5 6" id="KW-0472">Membrane</keyword>
<evidence type="ECO:0000256" key="4">
    <source>
        <dbReference type="ARBA" id="ARBA00022989"/>
    </source>
</evidence>